<reference evidence="4 5" key="1">
    <citation type="submission" date="2023-03" db="EMBL/GenBank/DDBJ databases">
        <title>Isolation and description of six Streptomyces strains from soil environments, able to metabolize different microbial glucans.</title>
        <authorList>
            <person name="Widen T."/>
            <person name="Larsbrink J."/>
        </authorList>
    </citation>
    <scope>NUCLEOTIDE SEQUENCE [LARGE SCALE GENOMIC DNA]</scope>
    <source>
        <strain evidence="4 5">Alt2</strain>
    </source>
</reference>
<feature type="compositionally biased region" description="Basic and acidic residues" evidence="1">
    <location>
        <begin position="152"/>
        <end position="164"/>
    </location>
</feature>
<dbReference type="PANTHER" id="PTHR34700:SF4">
    <property type="entry name" value="PHAGE-LIKE ELEMENT PBSX PROTEIN XKDP"/>
    <property type="match status" value="1"/>
</dbReference>
<keyword evidence="2" id="KW-0732">Signal</keyword>
<dbReference type="Pfam" id="PF01476">
    <property type="entry name" value="LysM"/>
    <property type="match status" value="1"/>
</dbReference>
<feature type="signal peptide" evidence="2">
    <location>
        <begin position="1"/>
        <end position="41"/>
    </location>
</feature>
<dbReference type="SUPFAM" id="SSF53955">
    <property type="entry name" value="Lysozyme-like"/>
    <property type="match status" value="1"/>
</dbReference>
<dbReference type="InterPro" id="IPR023346">
    <property type="entry name" value="Lysozyme-like_dom_sf"/>
</dbReference>
<evidence type="ECO:0000313" key="4">
    <source>
        <dbReference type="EMBL" id="WLQ60740.1"/>
    </source>
</evidence>
<dbReference type="InterPro" id="IPR008258">
    <property type="entry name" value="Transglycosylase_SLT_dom_1"/>
</dbReference>
<feature type="domain" description="LysM" evidence="3">
    <location>
        <begin position="71"/>
        <end position="120"/>
    </location>
</feature>
<dbReference type="InterPro" id="IPR036779">
    <property type="entry name" value="LysM_dom_sf"/>
</dbReference>
<dbReference type="SUPFAM" id="SSF54106">
    <property type="entry name" value="LysM domain"/>
    <property type="match status" value="1"/>
</dbReference>
<dbReference type="PROSITE" id="PS51782">
    <property type="entry name" value="LYSM"/>
    <property type="match status" value="1"/>
</dbReference>
<dbReference type="Gene3D" id="1.10.530.10">
    <property type="match status" value="1"/>
</dbReference>
<organism evidence="4 5">
    <name type="scientific">Streptomyces poriferorum</name>
    <dbReference type="NCBI Taxonomy" id="2798799"/>
    <lineage>
        <taxon>Bacteria</taxon>
        <taxon>Bacillati</taxon>
        <taxon>Actinomycetota</taxon>
        <taxon>Actinomycetes</taxon>
        <taxon>Kitasatosporales</taxon>
        <taxon>Streptomycetaceae</taxon>
        <taxon>Streptomyces</taxon>
    </lineage>
</organism>
<dbReference type="Proteomes" id="UP001235744">
    <property type="component" value="Chromosome"/>
</dbReference>
<dbReference type="InterPro" id="IPR052196">
    <property type="entry name" value="Bact_Kbp"/>
</dbReference>
<feature type="chain" id="PRO_5047510187" evidence="2">
    <location>
        <begin position="42"/>
        <end position="295"/>
    </location>
</feature>
<dbReference type="PANTHER" id="PTHR34700">
    <property type="entry name" value="POTASSIUM BINDING PROTEIN KBP"/>
    <property type="match status" value="1"/>
</dbReference>
<proteinExistence type="predicted"/>
<feature type="region of interest" description="Disordered" evidence="1">
    <location>
        <begin position="131"/>
        <end position="186"/>
    </location>
</feature>
<dbReference type="Gene3D" id="3.10.350.10">
    <property type="entry name" value="LysM domain"/>
    <property type="match status" value="1"/>
</dbReference>
<accession>A0ABY9IYY1</accession>
<dbReference type="Pfam" id="PF01464">
    <property type="entry name" value="SLT"/>
    <property type="match status" value="1"/>
</dbReference>
<gene>
    <name evidence="4" type="ORF">P8A19_37300</name>
</gene>
<sequence>MPIKGHHRRSKSTSLTRGLIAVSAGSAVLALPLIAAGSASAAPVQSVVAEKAVAPVSVAGKGIAAQQAKSTTYSVVSGDSLSKIARGHSLDGGWAQLYKDNRSVVGGNPDLIHPGLKLTIGAKSPAAAPKAAAKSEFKSENTSGSAAQPSADRAESTDRADRSQRTATPVAEATAETVETAPAQNATAYTDDLDGWIKESLAVMAEHGIPGSYDSIHRNIMRESSGNPQIVNNWDSNAVAGTPSKGLLQVIQPTFDAYHVPGTSLDILDPVANITAACNYAAATYGSIDNVFGAY</sequence>
<evidence type="ECO:0000313" key="5">
    <source>
        <dbReference type="Proteomes" id="UP001235744"/>
    </source>
</evidence>
<feature type="compositionally biased region" description="Low complexity" evidence="1">
    <location>
        <begin position="166"/>
        <end position="183"/>
    </location>
</feature>
<evidence type="ECO:0000259" key="3">
    <source>
        <dbReference type="PROSITE" id="PS51782"/>
    </source>
</evidence>
<dbReference type="SMART" id="SM00257">
    <property type="entry name" value="LysM"/>
    <property type="match status" value="1"/>
</dbReference>
<keyword evidence="5" id="KW-1185">Reference proteome</keyword>
<dbReference type="EMBL" id="CP120988">
    <property type="protein sequence ID" value="WLQ60740.1"/>
    <property type="molecule type" value="Genomic_DNA"/>
</dbReference>
<dbReference type="CDD" id="cd00118">
    <property type="entry name" value="LysM"/>
    <property type="match status" value="1"/>
</dbReference>
<dbReference type="InterPro" id="IPR018392">
    <property type="entry name" value="LysM"/>
</dbReference>
<evidence type="ECO:0000256" key="2">
    <source>
        <dbReference type="SAM" id="SignalP"/>
    </source>
</evidence>
<protein>
    <submittedName>
        <fullName evidence="4">Transglycosylase SLT domain-containing protein</fullName>
    </submittedName>
</protein>
<dbReference type="RefSeq" id="WP_306069055.1">
    <property type="nucleotide sequence ID" value="NZ_CP120988.1"/>
</dbReference>
<name>A0ABY9IYY1_9ACTN</name>
<evidence type="ECO:0000256" key="1">
    <source>
        <dbReference type="SAM" id="MobiDB-lite"/>
    </source>
</evidence>